<evidence type="ECO:0000256" key="2">
    <source>
        <dbReference type="ARBA" id="ARBA00022475"/>
    </source>
</evidence>
<name>A0A369T4D3_9PROT</name>
<evidence type="ECO:0000256" key="6">
    <source>
        <dbReference type="SAM" id="Phobius"/>
    </source>
</evidence>
<dbReference type="RefSeq" id="WP_114583896.1">
    <property type="nucleotide sequence ID" value="NZ_QPMH01000038.1"/>
</dbReference>
<feature type="transmembrane region" description="Helical" evidence="6">
    <location>
        <begin position="252"/>
        <end position="283"/>
    </location>
</feature>
<reference evidence="7 8" key="1">
    <citation type="submission" date="2018-07" db="EMBL/GenBank/DDBJ databases">
        <title>Venubactetium sediminum gen. nov., sp. nov., isolated from a marine solar saltern.</title>
        <authorList>
            <person name="Wang S."/>
        </authorList>
    </citation>
    <scope>NUCLEOTIDE SEQUENCE [LARGE SCALE GENOMIC DNA]</scope>
    <source>
        <strain evidence="7 8">WD2A32</strain>
    </source>
</reference>
<evidence type="ECO:0000256" key="1">
    <source>
        <dbReference type="ARBA" id="ARBA00004651"/>
    </source>
</evidence>
<feature type="transmembrane region" description="Helical" evidence="6">
    <location>
        <begin position="221"/>
        <end position="240"/>
    </location>
</feature>
<dbReference type="InterPro" id="IPR043428">
    <property type="entry name" value="LivM-like"/>
</dbReference>
<dbReference type="CDD" id="cd06581">
    <property type="entry name" value="TM_PBP1_LivM_like"/>
    <property type="match status" value="1"/>
</dbReference>
<accession>A0A369T4D3</accession>
<dbReference type="Pfam" id="PF02653">
    <property type="entry name" value="BPD_transp_2"/>
    <property type="match status" value="1"/>
</dbReference>
<evidence type="ECO:0000313" key="8">
    <source>
        <dbReference type="Proteomes" id="UP000253941"/>
    </source>
</evidence>
<keyword evidence="4 6" id="KW-1133">Transmembrane helix</keyword>
<dbReference type="PANTHER" id="PTHR30482:SF20">
    <property type="entry name" value="HIGH-AFFINITY BRANCHED-CHAIN AMINO ACID TRANSPORT SYSTEM PERMEASE PROTEIN LIVM"/>
    <property type="match status" value="1"/>
</dbReference>
<feature type="transmembrane region" description="Helical" evidence="6">
    <location>
        <begin position="295"/>
        <end position="317"/>
    </location>
</feature>
<feature type="transmembrane region" description="Helical" evidence="6">
    <location>
        <begin position="82"/>
        <end position="103"/>
    </location>
</feature>
<keyword evidence="2" id="KW-1003">Cell membrane</keyword>
<dbReference type="EMBL" id="QPMH01000038">
    <property type="protein sequence ID" value="RDD60179.1"/>
    <property type="molecule type" value="Genomic_DNA"/>
</dbReference>
<keyword evidence="5 6" id="KW-0472">Membrane</keyword>
<dbReference type="GO" id="GO:0005886">
    <property type="term" value="C:plasma membrane"/>
    <property type="evidence" value="ECO:0007669"/>
    <property type="project" value="UniProtKB-SubCell"/>
</dbReference>
<keyword evidence="8" id="KW-1185">Reference proteome</keyword>
<feature type="transmembrane region" description="Helical" evidence="6">
    <location>
        <begin position="173"/>
        <end position="191"/>
    </location>
</feature>
<dbReference type="InterPro" id="IPR001851">
    <property type="entry name" value="ABC_transp_permease"/>
</dbReference>
<feature type="transmembrane region" description="Helical" evidence="6">
    <location>
        <begin position="28"/>
        <end position="48"/>
    </location>
</feature>
<dbReference type="GO" id="GO:0015658">
    <property type="term" value="F:branched-chain amino acid transmembrane transporter activity"/>
    <property type="evidence" value="ECO:0007669"/>
    <property type="project" value="InterPro"/>
</dbReference>
<feature type="transmembrane region" description="Helical" evidence="6">
    <location>
        <begin position="110"/>
        <end position="129"/>
    </location>
</feature>
<comment type="subcellular location">
    <subcellularLocation>
        <location evidence="1">Cell membrane</location>
        <topology evidence="1">Multi-pass membrane protein</topology>
    </subcellularLocation>
</comment>
<sequence>MSARQNIALALGLLVVLAAIPLLTSSRYVLGQFILFFIWFGVVTQWNLVFGVAGIFSLAQMMIFAVGGYASAMLAFHLQWAMWLTVIVGGCAAVVTSTVIGFATLRLRGAYVALLTLAIAAAMQALIIADTDCLSFETGTCITLTGGASGLSRFGDFGFRELLGYRSAVLGEYYLGLLLITVGSAFAFLIINSPLGHAFRALRDNSACAAARGIDRIKYQVMVFSLAGFFSGLLGGFYAGHFNAIGPSILDFSTLLFLLTSMIVGGVGRFWGPLAGCAAMMLFDELLMGLEEWRAVGLGVFTVVAVILFPQGIVGFLESGELRRIGSQLTGLSAQIHHFVKKAPGQ</sequence>
<dbReference type="AlphaFoldDB" id="A0A369T4D3"/>
<dbReference type="PANTHER" id="PTHR30482">
    <property type="entry name" value="HIGH-AFFINITY BRANCHED-CHAIN AMINO ACID TRANSPORT SYSTEM PERMEASE"/>
    <property type="match status" value="1"/>
</dbReference>
<protein>
    <submittedName>
        <fullName evidence="7">Branched-chain amino acid ABC transporter permease</fullName>
    </submittedName>
</protein>
<evidence type="ECO:0000256" key="4">
    <source>
        <dbReference type="ARBA" id="ARBA00022989"/>
    </source>
</evidence>
<organism evidence="7 8">
    <name type="scientific">Ferruginivarius sediminum</name>
    <dbReference type="NCBI Taxonomy" id="2661937"/>
    <lineage>
        <taxon>Bacteria</taxon>
        <taxon>Pseudomonadati</taxon>
        <taxon>Pseudomonadota</taxon>
        <taxon>Alphaproteobacteria</taxon>
        <taxon>Rhodospirillales</taxon>
        <taxon>Rhodospirillaceae</taxon>
        <taxon>Ferruginivarius</taxon>
    </lineage>
</organism>
<comment type="caution">
    <text evidence="7">The sequence shown here is derived from an EMBL/GenBank/DDBJ whole genome shotgun (WGS) entry which is preliminary data.</text>
</comment>
<keyword evidence="3 6" id="KW-0812">Transmembrane</keyword>
<feature type="transmembrane region" description="Helical" evidence="6">
    <location>
        <begin position="55"/>
        <end position="76"/>
    </location>
</feature>
<evidence type="ECO:0000256" key="3">
    <source>
        <dbReference type="ARBA" id="ARBA00022692"/>
    </source>
</evidence>
<evidence type="ECO:0000256" key="5">
    <source>
        <dbReference type="ARBA" id="ARBA00023136"/>
    </source>
</evidence>
<gene>
    <name evidence="7" type="ORF">DRB17_19465</name>
</gene>
<dbReference type="Proteomes" id="UP000253941">
    <property type="component" value="Unassembled WGS sequence"/>
</dbReference>
<evidence type="ECO:0000313" key="7">
    <source>
        <dbReference type="EMBL" id="RDD60179.1"/>
    </source>
</evidence>
<proteinExistence type="predicted"/>